<dbReference type="EMBL" id="CP066026">
    <property type="protein sequence ID" value="QQB87624.1"/>
    <property type="molecule type" value="Genomic_DNA"/>
</dbReference>
<proteinExistence type="predicted"/>
<evidence type="ECO:0000313" key="3">
    <source>
        <dbReference type="Proteomes" id="UP000287388"/>
    </source>
</evidence>
<evidence type="ECO:0000313" key="4">
    <source>
        <dbReference type="Proteomes" id="UP000596117"/>
    </source>
</evidence>
<dbReference type="EMBL" id="CP035093">
    <property type="protein sequence ID" value="QAT14995.1"/>
    <property type="molecule type" value="Genomic_DNA"/>
</dbReference>
<dbReference type="AlphaFoldDB" id="A0A381AJ85"/>
<accession>A0A381AJ85</accession>
<gene>
    <name evidence="1" type="ORF">EQG53_11825</name>
    <name evidence="2" type="ORF">I6H83_10620</name>
</gene>
<evidence type="ECO:0000313" key="2">
    <source>
        <dbReference type="EMBL" id="QQB87624.1"/>
    </source>
</evidence>
<dbReference type="RefSeq" id="WP_003164900.1">
    <property type="nucleotide sequence ID" value="NZ_BJNC01000008.1"/>
</dbReference>
<protein>
    <submittedName>
        <fullName evidence="1">Uncharacterized protein</fullName>
    </submittedName>
</protein>
<reference evidence="1 3" key="1">
    <citation type="submission" date="2019-01" db="EMBL/GenBank/DDBJ databases">
        <title>Brevundimonas diminuta Genome sequencing and assembly.</title>
        <authorList>
            <person name="Chen H."/>
        </authorList>
    </citation>
    <scope>NUCLEOTIDE SEQUENCE [LARGE SCALE GENOMIC DNA]</scope>
    <source>
        <strain evidence="1">ATCC</strain>
        <strain evidence="3">ATCC(B) 19146</strain>
    </source>
</reference>
<evidence type="ECO:0000313" key="1">
    <source>
        <dbReference type="EMBL" id="QAT14995.1"/>
    </source>
</evidence>
<dbReference type="Proteomes" id="UP000287388">
    <property type="component" value="Chromosome"/>
</dbReference>
<dbReference type="Proteomes" id="UP000596117">
    <property type="component" value="Chromosome"/>
</dbReference>
<sequence length="63" mass="6784">MREIGAIDHTTLDGLLADPATSFALKAVIEAWAERDGLDAEHDARLLHAALARDVDHRLGLAP</sequence>
<dbReference type="KEGG" id="bdm:EQG53_11825"/>
<keyword evidence="4" id="KW-1185">Reference proteome</keyword>
<reference evidence="2 4" key="2">
    <citation type="submission" date="2020-12" db="EMBL/GenBank/DDBJ databases">
        <title>FDA dAtabase for Regulatory Grade micrObial Sequences (FDA-ARGOS): Supporting development and validation of Infectious Disease Dx tests.</title>
        <authorList>
            <person name="Kerrigan L."/>
            <person name="Long C."/>
            <person name="Tallon L."/>
            <person name="Sadzewicz L."/>
            <person name="Zhao X."/>
            <person name="Boylan J."/>
            <person name="Ott S."/>
            <person name="Bowen H."/>
            <person name="Vavikolanu K."/>
            <person name="Mehta A."/>
            <person name="Aluvathingal J."/>
            <person name="Nadendla S."/>
            <person name="Yan Y."/>
            <person name="Sichtig H."/>
        </authorList>
    </citation>
    <scope>NUCLEOTIDE SEQUENCE [LARGE SCALE GENOMIC DNA]</scope>
    <source>
        <strain evidence="2 4">FDAARGOS_1026</strain>
    </source>
</reference>
<organism evidence="1 3">
    <name type="scientific">Brevundimonas diminuta</name>
    <name type="common">Pseudomonas diminuta</name>
    <dbReference type="NCBI Taxonomy" id="293"/>
    <lineage>
        <taxon>Bacteria</taxon>
        <taxon>Pseudomonadati</taxon>
        <taxon>Pseudomonadota</taxon>
        <taxon>Alphaproteobacteria</taxon>
        <taxon>Caulobacterales</taxon>
        <taxon>Caulobacteraceae</taxon>
        <taxon>Brevundimonas</taxon>
    </lineage>
</organism>
<dbReference type="GeneID" id="56577071"/>
<name>A0A381AJ85_BREDI</name>